<organism evidence="5 6">
    <name type="scientific">Kibdelosporangium phytohabitans</name>
    <dbReference type="NCBI Taxonomy" id="860235"/>
    <lineage>
        <taxon>Bacteria</taxon>
        <taxon>Bacillati</taxon>
        <taxon>Actinomycetota</taxon>
        <taxon>Actinomycetes</taxon>
        <taxon>Pseudonocardiales</taxon>
        <taxon>Pseudonocardiaceae</taxon>
        <taxon>Kibdelosporangium</taxon>
    </lineage>
</organism>
<evidence type="ECO:0000256" key="2">
    <source>
        <dbReference type="HAMAP-Rule" id="MF_00274"/>
    </source>
</evidence>
<evidence type="ECO:0000256" key="1">
    <source>
        <dbReference type="ARBA" id="ARBA00023125"/>
    </source>
</evidence>
<dbReference type="KEGG" id="kphy:AOZ06_01390"/>
<dbReference type="AlphaFoldDB" id="A0A0N9HIJ5"/>
<dbReference type="PIRSF" id="PIRSF004555">
    <property type="entry name" value="UCP004555"/>
    <property type="match status" value="1"/>
</dbReference>
<keyword evidence="3" id="KW-0175">Coiled coil</keyword>
<keyword evidence="2" id="KW-0963">Cytoplasm</keyword>
<feature type="coiled-coil region" evidence="3">
    <location>
        <begin position="22"/>
        <end position="49"/>
    </location>
</feature>
<dbReference type="NCBIfam" id="TIGR00103">
    <property type="entry name" value="DNA_YbaB_EbfC"/>
    <property type="match status" value="1"/>
</dbReference>
<dbReference type="STRING" id="860235.AOZ06_01390"/>
<gene>
    <name evidence="5" type="ORF">AOZ06_01390</name>
</gene>
<dbReference type="EMBL" id="CP012752">
    <property type="protein sequence ID" value="ALG05754.1"/>
    <property type="molecule type" value="Genomic_DNA"/>
</dbReference>
<protein>
    <recommendedName>
        <fullName evidence="2">Nucleoid-associated protein AOZ06_01390</fullName>
    </recommendedName>
</protein>
<dbReference type="HAMAP" id="MF_00274">
    <property type="entry name" value="DNA_YbaB_EbfC"/>
    <property type="match status" value="1"/>
</dbReference>
<sequence length="124" mass="12515">MQARTRTRGVAVQPGPGGMPNIQDILQQAQAMQEKLASAQQELEDVEVTGTAGGGMVTATVSGAGELVALTIDPKVIDPEDGETLADLVIAAVRDANSNAQKLAEEKMGGLAGGFGGALGLPGF</sequence>
<feature type="region of interest" description="Disordered" evidence="4">
    <location>
        <begin position="1"/>
        <end position="20"/>
    </location>
</feature>
<dbReference type="GO" id="GO:0043590">
    <property type="term" value="C:bacterial nucleoid"/>
    <property type="evidence" value="ECO:0007669"/>
    <property type="project" value="UniProtKB-UniRule"/>
</dbReference>
<name>A0A0N9HIJ5_9PSEU</name>
<proteinExistence type="inferred from homology"/>
<dbReference type="SUPFAM" id="SSF82607">
    <property type="entry name" value="YbaB-like"/>
    <property type="match status" value="1"/>
</dbReference>
<dbReference type="OrthoDB" id="9809370at2"/>
<dbReference type="PANTHER" id="PTHR33449:SF1">
    <property type="entry name" value="NUCLEOID-ASSOCIATED PROTEIN YBAB"/>
    <property type="match status" value="1"/>
</dbReference>
<reference evidence="5 6" key="1">
    <citation type="submission" date="2015-07" db="EMBL/GenBank/DDBJ databases">
        <title>Genome sequencing of Kibdelosporangium phytohabitans.</title>
        <authorList>
            <person name="Qin S."/>
            <person name="Xing K."/>
        </authorList>
    </citation>
    <scope>NUCLEOTIDE SEQUENCE [LARGE SCALE GENOMIC DNA]</scope>
    <source>
        <strain evidence="5 6">KLBMP1111</strain>
    </source>
</reference>
<dbReference type="GO" id="GO:0005829">
    <property type="term" value="C:cytosol"/>
    <property type="evidence" value="ECO:0007669"/>
    <property type="project" value="TreeGrafter"/>
</dbReference>
<evidence type="ECO:0000256" key="4">
    <source>
        <dbReference type="SAM" id="MobiDB-lite"/>
    </source>
</evidence>
<dbReference type="Pfam" id="PF02575">
    <property type="entry name" value="YbaB_DNA_bd"/>
    <property type="match status" value="1"/>
</dbReference>
<evidence type="ECO:0000313" key="5">
    <source>
        <dbReference type="EMBL" id="ALG05754.1"/>
    </source>
</evidence>
<keyword evidence="1 2" id="KW-0238">DNA-binding</keyword>
<comment type="function">
    <text evidence="2">Binds to DNA and alters its conformation. May be involved in regulation of gene expression, nucleoid organization and DNA protection.</text>
</comment>
<dbReference type="InterPro" id="IPR036894">
    <property type="entry name" value="YbaB-like_sf"/>
</dbReference>
<comment type="subcellular location">
    <subcellularLocation>
        <location evidence="2">Cytoplasm</location>
        <location evidence="2">Nucleoid</location>
    </subcellularLocation>
</comment>
<comment type="subunit">
    <text evidence="2">Homodimer.</text>
</comment>
<dbReference type="InterPro" id="IPR004401">
    <property type="entry name" value="YbaB/EbfC"/>
</dbReference>
<dbReference type="Proteomes" id="UP000063699">
    <property type="component" value="Chromosome"/>
</dbReference>
<evidence type="ECO:0000256" key="3">
    <source>
        <dbReference type="SAM" id="Coils"/>
    </source>
</evidence>
<dbReference type="PANTHER" id="PTHR33449">
    <property type="entry name" value="NUCLEOID-ASSOCIATED PROTEIN YBAB"/>
    <property type="match status" value="1"/>
</dbReference>
<accession>A0A0N9HIJ5</accession>
<evidence type="ECO:0000313" key="6">
    <source>
        <dbReference type="Proteomes" id="UP000063699"/>
    </source>
</evidence>
<comment type="similarity">
    <text evidence="2">Belongs to the YbaB/EbfC family.</text>
</comment>
<keyword evidence="6" id="KW-1185">Reference proteome</keyword>
<dbReference type="GO" id="GO:0003677">
    <property type="term" value="F:DNA binding"/>
    <property type="evidence" value="ECO:0007669"/>
    <property type="project" value="UniProtKB-UniRule"/>
</dbReference>
<dbReference type="Gene3D" id="3.30.1310.10">
    <property type="entry name" value="Nucleoid-associated protein YbaB-like domain"/>
    <property type="match status" value="1"/>
</dbReference>